<dbReference type="InterPro" id="IPR010987">
    <property type="entry name" value="Glutathione-S-Trfase_C-like"/>
</dbReference>
<gene>
    <name evidence="3" type="ORF">GSOID_T00009248001</name>
    <name evidence="4" type="ORF">GSOID_T00018344001</name>
    <name evidence="5" type="ORF">GSOID_T00018346001</name>
</gene>
<comment type="similarity">
    <text evidence="1">Belongs to the GST superfamily. Zeta family.</text>
</comment>
<evidence type="ECO:0000313" key="6">
    <source>
        <dbReference type="Proteomes" id="UP000001307"/>
    </source>
</evidence>
<evidence type="ECO:0000256" key="1">
    <source>
        <dbReference type="ARBA" id="ARBA00010007"/>
    </source>
</evidence>
<evidence type="ECO:0000313" key="4">
    <source>
        <dbReference type="EMBL" id="CBY30475.1"/>
    </source>
</evidence>
<accession>E4WWH6</accession>
<dbReference type="GO" id="GO:0016034">
    <property type="term" value="F:maleylacetoacetate isomerase activity"/>
    <property type="evidence" value="ECO:0007669"/>
    <property type="project" value="TreeGrafter"/>
</dbReference>
<keyword evidence="6" id="KW-1185">Reference proteome</keyword>
<proteinExistence type="inferred from homology"/>
<protein>
    <recommendedName>
        <fullName evidence="2">GST C-terminal domain-containing protein</fullName>
    </recommendedName>
</protein>
<dbReference type="SUPFAM" id="SSF47616">
    <property type="entry name" value="GST C-terminal domain-like"/>
    <property type="match status" value="1"/>
</dbReference>
<dbReference type="Proteomes" id="UP000001307">
    <property type="component" value="Unassembled WGS sequence"/>
</dbReference>
<organism evidence="3">
    <name type="scientific">Oikopleura dioica</name>
    <name type="common">Tunicate</name>
    <dbReference type="NCBI Taxonomy" id="34765"/>
    <lineage>
        <taxon>Eukaryota</taxon>
        <taxon>Metazoa</taxon>
        <taxon>Chordata</taxon>
        <taxon>Tunicata</taxon>
        <taxon>Appendicularia</taxon>
        <taxon>Copelata</taxon>
        <taxon>Oikopleuridae</taxon>
        <taxon>Oikopleura</taxon>
    </lineage>
</organism>
<feature type="domain" description="GST C-terminal" evidence="2">
    <location>
        <begin position="1"/>
        <end position="112"/>
    </location>
</feature>
<dbReference type="InterPro" id="IPR004046">
    <property type="entry name" value="GST_C"/>
</dbReference>
<dbReference type="AlphaFoldDB" id="E4WWH6"/>
<dbReference type="InParanoid" id="E4WWH6"/>
<dbReference type="GO" id="GO:0004364">
    <property type="term" value="F:glutathione transferase activity"/>
    <property type="evidence" value="ECO:0007669"/>
    <property type="project" value="TreeGrafter"/>
</dbReference>
<dbReference type="Proteomes" id="UP000011014">
    <property type="component" value="Unassembled WGS sequence"/>
</dbReference>
<evidence type="ECO:0000313" key="5">
    <source>
        <dbReference type="EMBL" id="CBY30477.1"/>
    </source>
</evidence>
<name>E4WWH6_OIKDI</name>
<dbReference type="FunFam" id="1.20.1050.10:FF:000010">
    <property type="entry name" value="Maleylacetoacetate isomerase isoform 1"/>
    <property type="match status" value="1"/>
</dbReference>
<dbReference type="OrthoDB" id="202840at2759"/>
<dbReference type="Pfam" id="PF00043">
    <property type="entry name" value="GST_C"/>
    <property type="match status" value="1"/>
</dbReference>
<dbReference type="EMBL" id="FN654276">
    <property type="protein sequence ID" value="CBY30475.1"/>
    <property type="molecule type" value="Genomic_DNA"/>
</dbReference>
<dbReference type="InterPro" id="IPR036282">
    <property type="entry name" value="Glutathione-S-Trfase_C_sf"/>
</dbReference>
<dbReference type="GO" id="GO:0006749">
    <property type="term" value="P:glutathione metabolic process"/>
    <property type="evidence" value="ECO:0007669"/>
    <property type="project" value="TreeGrafter"/>
</dbReference>
<dbReference type="Gene3D" id="1.20.1050.10">
    <property type="match status" value="1"/>
</dbReference>
<dbReference type="PANTHER" id="PTHR42673">
    <property type="entry name" value="MALEYLACETOACETATE ISOMERASE"/>
    <property type="match status" value="1"/>
</dbReference>
<dbReference type="GO" id="GO:0006559">
    <property type="term" value="P:L-phenylalanine catabolic process"/>
    <property type="evidence" value="ECO:0007669"/>
    <property type="project" value="TreeGrafter"/>
</dbReference>
<sequence>MSCKLRSGIQPVQNFAVLKKVIALGADKLDWGRKTITEGFKAVENAIKPEWKFSAGDAITVADLCLVPQVYNAKRFGVEMSSFPRISEVAARLEALEEFKAAHPSVQPDAAN</sequence>
<evidence type="ECO:0000259" key="2">
    <source>
        <dbReference type="PROSITE" id="PS50405"/>
    </source>
</evidence>
<dbReference type="PROSITE" id="PS50405">
    <property type="entry name" value="GST_CTER"/>
    <property type="match status" value="1"/>
</dbReference>
<evidence type="ECO:0000313" key="3">
    <source>
        <dbReference type="EMBL" id="CBY21480.1"/>
    </source>
</evidence>
<dbReference type="EMBL" id="FN654276">
    <property type="protein sequence ID" value="CBY30477.1"/>
    <property type="molecule type" value="Genomic_DNA"/>
</dbReference>
<dbReference type="GO" id="GO:0005739">
    <property type="term" value="C:mitochondrion"/>
    <property type="evidence" value="ECO:0007669"/>
    <property type="project" value="TreeGrafter"/>
</dbReference>
<dbReference type="EMBL" id="FN653017">
    <property type="protein sequence ID" value="CBY21480.1"/>
    <property type="molecule type" value="Genomic_DNA"/>
</dbReference>
<reference evidence="3" key="1">
    <citation type="journal article" date="2010" name="Science">
        <title>Plasticity of animal genome architecture unmasked by rapid evolution of a pelagic tunicate.</title>
        <authorList>
            <person name="Denoeud F."/>
            <person name="Henriet S."/>
            <person name="Mungpakdee S."/>
            <person name="Aury J.M."/>
            <person name="Da Silva C."/>
            <person name="Brinkmann H."/>
            <person name="Mikhaleva J."/>
            <person name="Olsen L.C."/>
            <person name="Jubin C."/>
            <person name="Canestro C."/>
            <person name="Bouquet J.M."/>
            <person name="Danks G."/>
            <person name="Poulain J."/>
            <person name="Campsteijn C."/>
            <person name="Adamski M."/>
            <person name="Cross I."/>
            <person name="Yadetie F."/>
            <person name="Muffato M."/>
            <person name="Louis A."/>
            <person name="Butcher S."/>
            <person name="Tsagkogeorga G."/>
            <person name="Konrad A."/>
            <person name="Singh S."/>
            <person name="Jensen M.F."/>
            <person name="Cong E.H."/>
            <person name="Eikeseth-Otteraa H."/>
            <person name="Noel B."/>
            <person name="Anthouard V."/>
            <person name="Porcel B.M."/>
            <person name="Kachouri-Lafond R."/>
            <person name="Nishino A."/>
            <person name="Ugolini M."/>
            <person name="Chourrout P."/>
            <person name="Nishida H."/>
            <person name="Aasland R."/>
            <person name="Huzurbazar S."/>
            <person name="Westhof E."/>
            <person name="Delsuc F."/>
            <person name="Lehrach H."/>
            <person name="Reinhardt R."/>
            <person name="Weissenbach J."/>
            <person name="Roy S.W."/>
            <person name="Artiguenave F."/>
            <person name="Postlethwait J.H."/>
            <person name="Manak J.R."/>
            <person name="Thompson E.M."/>
            <person name="Jaillon O."/>
            <person name="Du Pasquier L."/>
            <person name="Boudinot P."/>
            <person name="Liberles D.A."/>
            <person name="Volff J.N."/>
            <person name="Philippe H."/>
            <person name="Lenhard B."/>
            <person name="Roest Crollius H."/>
            <person name="Wincker P."/>
            <person name="Chourrout D."/>
        </authorList>
    </citation>
    <scope>NUCLEOTIDE SEQUENCE [LARGE SCALE GENOMIC DNA]</scope>
</reference>
<dbReference type="PANTHER" id="PTHR42673:SF4">
    <property type="entry name" value="MALEYLACETOACETATE ISOMERASE"/>
    <property type="match status" value="1"/>
</dbReference>